<dbReference type="InterPro" id="IPR013106">
    <property type="entry name" value="Ig_V-set"/>
</dbReference>
<keyword evidence="4" id="KW-0393">Immunoglobulin domain</keyword>
<comment type="caution">
    <text evidence="7">The sequence shown here is derived from an EMBL/GenBank/DDBJ whole genome shotgun (WGS) entry which is preliminary data.</text>
</comment>
<dbReference type="GO" id="GO:0042101">
    <property type="term" value="C:T cell receptor complex"/>
    <property type="evidence" value="ECO:0007669"/>
    <property type="project" value="UniProtKB-KW"/>
</dbReference>
<protein>
    <recommendedName>
        <fullName evidence="6">Ig-like domain-containing protein</fullName>
    </recommendedName>
</protein>
<evidence type="ECO:0000256" key="1">
    <source>
        <dbReference type="ARBA" id="ARBA00022729"/>
    </source>
</evidence>
<dbReference type="InterPro" id="IPR036179">
    <property type="entry name" value="Ig-like_dom_sf"/>
</dbReference>
<evidence type="ECO:0000259" key="6">
    <source>
        <dbReference type="PROSITE" id="PS50835"/>
    </source>
</evidence>
<dbReference type="InterPro" id="IPR051287">
    <property type="entry name" value="TCR_variable_region"/>
</dbReference>
<evidence type="ECO:0000313" key="8">
    <source>
        <dbReference type="Proteomes" id="UP001529510"/>
    </source>
</evidence>
<accession>A0ABD0MQ10</accession>
<sequence length="78" mass="8988">MIDCTYETAYAGLTLFWYQQKVSENPKYMLNKISTSGNTEEEFKERFFADLNKTAVPLTIKDVRVSDSAVYYCALQPT</sequence>
<organism evidence="7 8">
    <name type="scientific">Cirrhinus mrigala</name>
    <name type="common">Mrigala</name>
    <dbReference type="NCBI Taxonomy" id="683832"/>
    <lineage>
        <taxon>Eukaryota</taxon>
        <taxon>Metazoa</taxon>
        <taxon>Chordata</taxon>
        <taxon>Craniata</taxon>
        <taxon>Vertebrata</taxon>
        <taxon>Euteleostomi</taxon>
        <taxon>Actinopterygii</taxon>
        <taxon>Neopterygii</taxon>
        <taxon>Teleostei</taxon>
        <taxon>Ostariophysi</taxon>
        <taxon>Cypriniformes</taxon>
        <taxon>Cyprinidae</taxon>
        <taxon>Labeoninae</taxon>
        <taxon>Labeonini</taxon>
        <taxon>Cirrhinus</taxon>
    </lineage>
</organism>
<dbReference type="CDD" id="cd00099">
    <property type="entry name" value="IgV"/>
    <property type="match status" value="1"/>
</dbReference>
<evidence type="ECO:0000313" key="7">
    <source>
        <dbReference type="EMBL" id="KAL0152153.1"/>
    </source>
</evidence>
<keyword evidence="1" id="KW-0732">Signal</keyword>
<keyword evidence="5" id="KW-0391">Immunity</keyword>
<feature type="domain" description="Ig-like" evidence="6">
    <location>
        <begin position="1"/>
        <end position="78"/>
    </location>
</feature>
<dbReference type="InterPro" id="IPR013783">
    <property type="entry name" value="Ig-like_fold"/>
</dbReference>
<dbReference type="EMBL" id="JAMKFB020000190">
    <property type="protein sequence ID" value="KAL0152153.1"/>
    <property type="molecule type" value="Genomic_DNA"/>
</dbReference>
<dbReference type="GO" id="GO:0002250">
    <property type="term" value="P:adaptive immune response"/>
    <property type="evidence" value="ECO:0007669"/>
    <property type="project" value="UniProtKB-KW"/>
</dbReference>
<dbReference type="SUPFAM" id="SSF48726">
    <property type="entry name" value="Immunoglobulin"/>
    <property type="match status" value="1"/>
</dbReference>
<dbReference type="PANTHER" id="PTHR19367:SF18">
    <property type="entry name" value="T CELL RECEPTOR ALPHA VARIABLE 16"/>
    <property type="match status" value="1"/>
</dbReference>
<feature type="non-terminal residue" evidence="7">
    <location>
        <position position="78"/>
    </location>
</feature>
<keyword evidence="5" id="KW-1279">T cell receptor</keyword>
<gene>
    <name evidence="7" type="ORF">M9458_052584</name>
</gene>
<dbReference type="Pfam" id="PF07686">
    <property type="entry name" value="V-set"/>
    <property type="match status" value="1"/>
</dbReference>
<reference evidence="7 8" key="1">
    <citation type="submission" date="2024-05" db="EMBL/GenBank/DDBJ databases">
        <title>Genome sequencing and assembly of Indian major carp, Cirrhinus mrigala (Hamilton, 1822).</title>
        <authorList>
            <person name="Mohindra V."/>
            <person name="Chowdhury L.M."/>
            <person name="Lal K."/>
            <person name="Jena J.K."/>
        </authorList>
    </citation>
    <scope>NUCLEOTIDE SEQUENCE [LARGE SCALE GENOMIC DNA]</scope>
    <source>
        <strain evidence="7">CM1030</strain>
        <tissue evidence="7">Blood</tissue>
    </source>
</reference>
<evidence type="ECO:0000256" key="5">
    <source>
        <dbReference type="ARBA" id="ARBA00043266"/>
    </source>
</evidence>
<name>A0ABD0MQ10_CIRMR</name>
<proteinExistence type="predicted"/>
<dbReference type="PROSITE" id="PS50835">
    <property type="entry name" value="IG_LIKE"/>
    <property type="match status" value="1"/>
</dbReference>
<dbReference type="InterPro" id="IPR007110">
    <property type="entry name" value="Ig-like_dom"/>
</dbReference>
<dbReference type="Gene3D" id="2.60.40.10">
    <property type="entry name" value="Immunoglobulins"/>
    <property type="match status" value="1"/>
</dbReference>
<dbReference type="Proteomes" id="UP001529510">
    <property type="component" value="Unassembled WGS sequence"/>
</dbReference>
<keyword evidence="8" id="KW-1185">Reference proteome</keyword>
<keyword evidence="2" id="KW-1064">Adaptive immunity</keyword>
<evidence type="ECO:0000256" key="3">
    <source>
        <dbReference type="ARBA" id="ARBA00023170"/>
    </source>
</evidence>
<evidence type="ECO:0000256" key="4">
    <source>
        <dbReference type="ARBA" id="ARBA00023319"/>
    </source>
</evidence>
<dbReference type="AlphaFoldDB" id="A0ABD0MQ10"/>
<evidence type="ECO:0000256" key="2">
    <source>
        <dbReference type="ARBA" id="ARBA00023130"/>
    </source>
</evidence>
<dbReference type="SMART" id="SM00406">
    <property type="entry name" value="IGv"/>
    <property type="match status" value="1"/>
</dbReference>
<dbReference type="PANTHER" id="PTHR19367">
    <property type="entry name" value="T-CELL RECEPTOR ALPHA CHAIN V REGION"/>
    <property type="match status" value="1"/>
</dbReference>
<keyword evidence="3" id="KW-0675">Receptor</keyword>